<sequence>GMTSPHRQELLDFQMNDSNFMKMIWIVDSLSWKLKAARAAVPLVRQAYVKLDEALTAEQRDSWRMQEIHALQDRITDPSAMDIFEVQLRVGMVSTFLDKCKIHTYHEKHQHLHGVASWLARSLRLEEAITSLHMDRKDIGEWALELKKLAMACHADCISSEQSGFITDAVMYLKLHLEAGSNTSTSESDYASDDGWLDNVGDELPTSDGTLAGLQDKLPLPSALGINTCRARGLQNLAEMELKLRTGQANDVLHGLHLTLADKAAVFRGVVHTAKSYSMKTQAWDMICTINVSVKKQAMIYNRCRDAMVALGAGADILGRYQELHKEYLAVQTAAFSQNAQEHHRTHLPWFWSINVLQDTESKSWMSEC</sequence>
<feature type="non-terminal residue" evidence="1">
    <location>
        <position position="369"/>
    </location>
</feature>
<proteinExistence type="predicted"/>
<protein>
    <submittedName>
        <fullName evidence="1">Uncharacterized protein</fullName>
    </submittedName>
</protein>
<keyword evidence="2" id="KW-1185">Reference proteome</keyword>
<gene>
    <name evidence="1" type="ORF">M404DRAFT_41553</name>
</gene>
<name>A0A0C3PE98_PISTI</name>
<dbReference type="EMBL" id="KN831948">
    <property type="protein sequence ID" value="KIO12125.1"/>
    <property type="molecule type" value="Genomic_DNA"/>
</dbReference>
<evidence type="ECO:0000313" key="2">
    <source>
        <dbReference type="Proteomes" id="UP000054217"/>
    </source>
</evidence>
<reference evidence="2" key="2">
    <citation type="submission" date="2015-01" db="EMBL/GenBank/DDBJ databases">
        <title>Evolutionary Origins and Diversification of the Mycorrhizal Mutualists.</title>
        <authorList>
            <consortium name="DOE Joint Genome Institute"/>
            <consortium name="Mycorrhizal Genomics Consortium"/>
            <person name="Kohler A."/>
            <person name="Kuo A."/>
            <person name="Nagy L.G."/>
            <person name="Floudas D."/>
            <person name="Copeland A."/>
            <person name="Barry K.W."/>
            <person name="Cichocki N."/>
            <person name="Veneault-Fourrey C."/>
            <person name="LaButti K."/>
            <person name="Lindquist E.A."/>
            <person name="Lipzen A."/>
            <person name="Lundell T."/>
            <person name="Morin E."/>
            <person name="Murat C."/>
            <person name="Riley R."/>
            <person name="Ohm R."/>
            <person name="Sun H."/>
            <person name="Tunlid A."/>
            <person name="Henrissat B."/>
            <person name="Grigoriev I.V."/>
            <person name="Hibbett D.S."/>
            <person name="Martin F."/>
        </authorList>
    </citation>
    <scope>NUCLEOTIDE SEQUENCE [LARGE SCALE GENOMIC DNA]</scope>
    <source>
        <strain evidence="2">Marx 270</strain>
    </source>
</reference>
<reference evidence="1 2" key="1">
    <citation type="submission" date="2014-04" db="EMBL/GenBank/DDBJ databases">
        <authorList>
            <consortium name="DOE Joint Genome Institute"/>
            <person name="Kuo A."/>
            <person name="Kohler A."/>
            <person name="Costa M.D."/>
            <person name="Nagy L.G."/>
            <person name="Floudas D."/>
            <person name="Copeland A."/>
            <person name="Barry K.W."/>
            <person name="Cichocki N."/>
            <person name="Veneault-Fourrey C."/>
            <person name="LaButti K."/>
            <person name="Lindquist E.A."/>
            <person name="Lipzen A."/>
            <person name="Lundell T."/>
            <person name="Morin E."/>
            <person name="Murat C."/>
            <person name="Sun H."/>
            <person name="Tunlid A."/>
            <person name="Henrissat B."/>
            <person name="Grigoriev I.V."/>
            <person name="Hibbett D.S."/>
            <person name="Martin F."/>
            <person name="Nordberg H.P."/>
            <person name="Cantor M.N."/>
            <person name="Hua S.X."/>
        </authorList>
    </citation>
    <scope>NUCLEOTIDE SEQUENCE [LARGE SCALE GENOMIC DNA]</scope>
    <source>
        <strain evidence="1 2">Marx 270</strain>
    </source>
</reference>
<organism evidence="1 2">
    <name type="scientific">Pisolithus tinctorius Marx 270</name>
    <dbReference type="NCBI Taxonomy" id="870435"/>
    <lineage>
        <taxon>Eukaryota</taxon>
        <taxon>Fungi</taxon>
        <taxon>Dikarya</taxon>
        <taxon>Basidiomycota</taxon>
        <taxon>Agaricomycotina</taxon>
        <taxon>Agaricomycetes</taxon>
        <taxon>Agaricomycetidae</taxon>
        <taxon>Boletales</taxon>
        <taxon>Sclerodermatineae</taxon>
        <taxon>Pisolithaceae</taxon>
        <taxon>Pisolithus</taxon>
    </lineage>
</organism>
<dbReference type="AlphaFoldDB" id="A0A0C3PE98"/>
<dbReference type="OrthoDB" id="2675723at2759"/>
<dbReference type="InParanoid" id="A0A0C3PE98"/>
<feature type="non-terminal residue" evidence="1">
    <location>
        <position position="1"/>
    </location>
</feature>
<dbReference type="Proteomes" id="UP000054217">
    <property type="component" value="Unassembled WGS sequence"/>
</dbReference>
<accession>A0A0C3PE98</accession>
<dbReference type="HOGENOM" id="CLU_003703_3_0_1"/>
<evidence type="ECO:0000313" key="1">
    <source>
        <dbReference type="EMBL" id="KIO12125.1"/>
    </source>
</evidence>